<dbReference type="EMBL" id="CAWUHB010000002">
    <property type="protein sequence ID" value="CAK7209758.1"/>
    <property type="molecule type" value="Genomic_DNA"/>
</dbReference>
<accession>A0ABP0AR71</accession>
<sequence length="148" mass="16430">MDLWLEFLMDNIVSRAHCPPGITLTSQTMPCAIVNTRTSTSTDHHNRHQHTSINITGLLLLHAKSALSDASILKQHTVSSLNATTRLQPASVVEPYHCDAIMATCIKSLAMVSPMTRTLTMRFMGEALDTHEQAAREQLWLHLWQTGG</sequence>
<evidence type="ECO:0000313" key="1">
    <source>
        <dbReference type="EMBL" id="CAK7209758.1"/>
    </source>
</evidence>
<dbReference type="Proteomes" id="UP001642405">
    <property type="component" value="Unassembled WGS sequence"/>
</dbReference>
<reference evidence="1 2" key="1">
    <citation type="submission" date="2024-01" db="EMBL/GenBank/DDBJ databases">
        <authorList>
            <person name="Allen C."/>
            <person name="Tagirdzhanova G."/>
        </authorList>
    </citation>
    <scope>NUCLEOTIDE SEQUENCE [LARGE SCALE GENOMIC DNA]</scope>
</reference>
<proteinExistence type="predicted"/>
<name>A0ABP0AR71_9PEZI</name>
<gene>
    <name evidence="1" type="ORF">SCUCBS95973_000549</name>
</gene>
<organism evidence="1 2">
    <name type="scientific">Sporothrix curviconia</name>
    <dbReference type="NCBI Taxonomy" id="1260050"/>
    <lineage>
        <taxon>Eukaryota</taxon>
        <taxon>Fungi</taxon>
        <taxon>Dikarya</taxon>
        <taxon>Ascomycota</taxon>
        <taxon>Pezizomycotina</taxon>
        <taxon>Sordariomycetes</taxon>
        <taxon>Sordariomycetidae</taxon>
        <taxon>Ophiostomatales</taxon>
        <taxon>Ophiostomataceae</taxon>
        <taxon>Sporothrix</taxon>
    </lineage>
</organism>
<comment type="caution">
    <text evidence="1">The sequence shown here is derived from an EMBL/GenBank/DDBJ whole genome shotgun (WGS) entry which is preliminary data.</text>
</comment>
<keyword evidence="2" id="KW-1185">Reference proteome</keyword>
<evidence type="ECO:0000313" key="2">
    <source>
        <dbReference type="Proteomes" id="UP001642405"/>
    </source>
</evidence>
<protein>
    <submittedName>
        <fullName evidence="1">Uncharacterized protein</fullName>
    </submittedName>
</protein>